<dbReference type="FunFam" id="3.40.50.920:FF:000007">
    <property type="entry name" value="Pyruvate:ferredoxin (Flavodoxin) oxidoreductase"/>
    <property type="match status" value="1"/>
</dbReference>
<evidence type="ECO:0000256" key="4">
    <source>
        <dbReference type="ARBA" id="ARBA00022723"/>
    </source>
</evidence>
<feature type="binding site" evidence="10">
    <location>
        <position position="847"/>
    </location>
    <ligand>
        <name>thiamine diphosphate</name>
        <dbReference type="ChEBI" id="CHEBI:58937"/>
    </ligand>
</feature>
<feature type="binding site" evidence="12">
    <location>
        <position position="845"/>
    </location>
    <ligand>
        <name>[4Fe-4S] cluster</name>
        <dbReference type="ChEBI" id="CHEBI:49883"/>
        <label>3</label>
    </ligand>
</feature>
<dbReference type="CDD" id="cd03377">
    <property type="entry name" value="TPP_PFOR_PNO"/>
    <property type="match status" value="1"/>
</dbReference>
<feature type="domain" description="4Fe-4S ferredoxin-type" evidence="13">
    <location>
        <begin position="759"/>
        <end position="789"/>
    </location>
</feature>
<feature type="site" description="Important for catalytic activity" evidence="11">
    <location>
        <position position="31"/>
    </location>
</feature>
<feature type="binding site" evidence="12">
    <location>
        <position position="771"/>
    </location>
    <ligand>
        <name>[4Fe-4S] cluster</name>
        <dbReference type="ChEBI" id="CHEBI:49883"/>
        <label>2</label>
    </ligand>
</feature>
<dbReference type="InterPro" id="IPR019752">
    <property type="entry name" value="Pyrv/ketoisovalerate_OxRed_cat"/>
</dbReference>
<evidence type="ECO:0000313" key="15">
    <source>
        <dbReference type="Proteomes" id="UP000673975"/>
    </source>
</evidence>
<dbReference type="InterPro" id="IPR017900">
    <property type="entry name" value="4Fe4S_Fe_S_CS"/>
</dbReference>
<feature type="binding site" evidence="12">
    <location>
        <position position="768"/>
    </location>
    <ligand>
        <name>[4Fe-4S] cluster</name>
        <dbReference type="ChEBI" id="CHEBI:49883"/>
        <label>2</label>
    </ligand>
</feature>
<evidence type="ECO:0000256" key="8">
    <source>
        <dbReference type="ARBA" id="ARBA00023014"/>
    </source>
</evidence>
<dbReference type="PIRSF" id="PIRSF000159">
    <property type="entry name" value="NifJ"/>
    <property type="match status" value="1"/>
</dbReference>
<feature type="binding site" evidence="12">
    <location>
        <position position="717"/>
    </location>
    <ligand>
        <name>[4Fe-4S] cluster</name>
        <dbReference type="ChEBI" id="CHEBI:49883"/>
        <label>1</label>
    </ligand>
</feature>
<dbReference type="Gene3D" id="3.40.50.970">
    <property type="match status" value="2"/>
</dbReference>
<evidence type="ECO:0000256" key="5">
    <source>
        <dbReference type="ARBA" id="ARBA00022982"/>
    </source>
</evidence>
<name>A0A8J7UVL3_9BACT</name>
<feature type="binding site" evidence="10">
    <location>
        <position position="114"/>
    </location>
    <ligand>
        <name>pyruvate</name>
        <dbReference type="ChEBI" id="CHEBI:15361"/>
    </ligand>
</feature>
<comment type="cofactor">
    <cofactor evidence="12">
        <name>[4Fe-4S] cluster</name>
        <dbReference type="ChEBI" id="CHEBI:49883"/>
    </cofactor>
    <text evidence="12">Binds 3 [4Fe-4S] clusters per subunit.</text>
</comment>
<feature type="binding site" evidence="10">
    <location>
        <begin position="1026"/>
        <end position="1031"/>
    </location>
    <ligand>
        <name>thiamine diphosphate</name>
        <dbReference type="ChEBI" id="CHEBI:58937"/>
    </ligand>
</feature>
<feature type="binding site" evidence="12">
    <location>
        <position position="842"/>
    </location>
    <ligand>
        <name>[4Fe-4S] cluster</name>
        <dbReference type="ChEBI" id="CHEBI:49883"/>
        <label>3</label>
    </ligand>
</feature>
<dbReference type="InterPro" id="IPR050722">
    <property type="entry name" value="Pyruvate:ferred/Flavod_OxRd"/>
</dbReference>
<reference evidence="14" key="1">
    <citation type="submission" date="2021-02" db="EMBL/GenBank/DDBJ databases">
        <title>Natronogracilivirga saccharolytica gen. nov. sp. nov. a new anaerobic, haloalkiliphilic carbohydrate-fermenting bacterium from soda lake and proposing of Cyclonatronumiaceae fam. nov. in the phylum Balneolaeota.</title>
        <authorList>
            <person name="Zhilina T.N."/>
            <person name="Sorokin D.Y."/>
            <person name="Zavarzina D.G."/>
            <person name="Toshchakov S.V."/>
            <person name="Kublanov I.V."/>
        </authorList>
    </citation>
    <scope>NUCLEOTIDE SEQUENCE</scope>
    <source>
        <strain evidence="14">Z-1702</strain>
    </source>
</reference>
<dbReference type="EMBL" id="JAFIDN010000001">
    <property type="protein sequence ID" value="MBP3191289.1"/>
    <property type="molecule type" value="Genomic_DNA"/>
</dbReference>
<keyword evidence="8 12" id="KW-0411">Iron-sulfur</keyword>
<dbReference type="InterPro" id="IPR017896">
    <property type="entry name" value="4Fe4S_Fe-S-bd"/>
</dbReference>
<dbReference type="AlphaFoldDB" id="A0A8J7UVL3"/>
<feature type="binding site" evidence="10">
    <location>
        <begin position="997"/>
        <end position="1000"/>
    </location>
    <ligand>
        <name>thiamine diphosphate</name>
        <dbReference type="ChEBI" id="CHEBI:58937"/>
    </ligand>
</feature>
<protein>
    <submittedName>
        <fullName evidence="14">Pyruvate:ferredoxin (Flavodoxin) oxidoreductase</fullName>
    </submittedName>
</protein>
<dbReference type="Proteomes" id="UP000673975">
    <property type="component" value="Unassembled WGS sequence"/>
</dbReference>
<dbReference type="Pfam" id="PF17147">
    <property type="entry name" value="PFOR_II"/>
    <property type="match status" value="1"/>
</dbReference>
<keyword evidence="15" id="KW-1185">Reference proteome</keyword>
<dbReference type="GO" id="GO:0051539">
    <property type="term" value="F:4 iron, 4 sulfur cluster binding"/>
    <property type="evidence" value="ECO:0007669"/>
    <property type="project" value="UniProtKB-KW"/>
</dbReference>
<dbReference type="NCBIfam" id="TIGR02176">
    <property type="entry name" value="pyruv_ox_red"/>
    <property type="match status" value="1"/>
</dbReference>
<feature type="site" description="Important for catalytic activity" evidence="11">
    <location>
        <position position="64"/>
    </location>
</feature>
<dbReference type="GO" id="GO:0016903">
    <property type="term" value="F:oxidoreductase activity, acting on the aldehyde or oxo group of donors"/>
    <property type="evidence" value="ECO:0007669"/>
    <property type="project" value="InterPro"/>
</dbReference>
<feature type="binding site" evidence="10">
    <location>
        <position position="31"/>
    </location>
    <ligand>
        <name>pyruvate</name>
        <dbReference type="ChEBI" id="CHEBI:15361"/>
    </ligand>
</feature>
<evidence type="ECO:0000256" key="9">
    <source>
        <dbReference type="PIRNR" id="PIRNR000159"/>
    </source>
</evidence>
<dbReference type="SUPFAM" id="SSF54862">
    <property type="entry name" value="4Fe-4S ferredoxins"/>
    <property type="match status" value="1"/>
</dbReference>
<evidence type="ECO:0000256" key="6">
    <source>
        <dbReference type="ARBA" id="ARBA00023002"/>
    </source>
</evidence>
<dbReference type="SUPFAM" id="SSF52518">
    <property type="entry name" value="Thiamin diphosphate-binding fold (THDP-binding)"/>
    <property type="match status" value="2"/>
</dbReference>
<feature type="binding site" evidence="12">
    <location>
        <position position="774"/>
    </location>
    <ligand>
        <name>[4Fe-4S] cluster</name>
        <dbReference type="ChEBI" id="CHEBI:49883"/>
        <label>2</label>
    </ligand>
</feature>
<keyword evidence="4 12" id="KW-0479">Metal-binding</keyword>
<evidence type="ECO:0000256" key="10">
    <source>
        <dbReference type="PIRSR" id="PIRSR000159-1"/>
    </source>
</evidence>
<keyword evidence="3 12" id="KW-0004">4Fe-4S</keyword>
<feature type="binding site" evidence="10">
    <location>
        <position position="64"/>
    </location>
    <ligand>
        <name>thiamine diphosphate</name>
        <dbReference type="ChEBI" id="CHEBI:58937"/>
    </ligand>
</feature>
<feature type="binding site" evidence="12">
    <location>
        <position position="714"/>
    </location>
    <ligand>
        <name>[4Fe-4S] cluster</name>
        <dbReference type="ChEBI" id="CHEBI:49883"/>
        <label>1</label>
    </ligand>
</feature>
<dbReference type="CDD" id="cd07034">
    <property type="entry name" value="TPP_PYR_PFOR_IOR-alpha_like"/>
    <property type="match status" value="1"/>
</dbReference>
<proteinExistence type="inferred from homology"/>
<dbReference type="InterPro" id="IPR002869">
    <property type="entry name" value="Pyrv_flavodox_OxRed_cen"/>
</dbReference>
<keyword evidence="14" id="KW-0670">Pyruvate</keyword>
<dbReference type="InterPro" id="IPR009014">
    <property type="entry name" value="Transketo_C/PFOR_II"/>
</dbReference>
<feature type="site" description="Important for catalytic activity" evidence="11">
    <location>
        <position position="114"/>
    </location>
</feature>
<dbReference type="SMART" id="SM00890">
    <property type="entry name" value="EKR"/>
    <property type="match status" value="1"/>
</dbReference>
<dbReference type="Pfam" id="PF10371">
    <property type="entry name" value="EKR"/>
    <property type="match status" value="1"/>
</dbReference>
<evidence type="ECO:0000256" key="11">
    <source>
        <dbReference type="PIRSR" id="PIRSR000159-2"/>
    </source>
</evidence>
<keyword evidence="6 9" id="KW-0560">Oxidoreductase</keyword>
<feature type="binding site" evidence="12">
    <location>
        <position position="721"/>
    </location>
    <ligand>
        <name>[4Fe-4S] cluster</name>
        <dbReference type="ChEBI" id="CHEBI:49883"/>
        <label>2</label>
    </ligand>
</feature>
<dbReference type="InterPro" id="IPR002880">
    <property type="entry name" value="Pyrv_Fd/Flavodoxin_OxRdtase_N"/>
</dbReference>
<feature type="binding site" evidence="12">
    <location>
        <position position="870"/>
    </location>
    <ligand>
        <name>[4Fe-4S] cluster</name>
        <dbReference type="ChEBI" id="CHEBI:49883"/>
        <label>3</label>
    </ligand>
</feature>
<evidence type="ECO:0000259" key="13">
    <source>
        <dbReference type="PROSITE" id="PS51379"/>
    </source>
</evidence>
<feature type="binding site" evidence="12">
    <location>
        <position position="711"/>
    </location>
    <ligand>
        <name>[4Fe-4S] cluster</name>
        <dbReference type="ChEBI" id="CHEBI:49883"/>
        <label>1</label>
    </ligand>
</feature>
<dbReference type="Gene3D" id="3.40.920.10">
    <property type="entry name" value="Pyruvate-ferredoxin oxidoreductase, PFOR, domain III"/>
    <property type="match status" value="1"/>
</dbReference>
<keyword evidence="7 12" id="KW-0408">Iron</keyword>
<gene>
    <name evidence="14" type="primary">nifJ</name>
    <name evidence="14" type="ORF">NATSA_01295</name>
</gene>
<dbReference type="GO" id="GO:0006979">
    <property type="term" value="P:response to oxidative stress"/>
    <property type="evidence" value="ECO:0007669"/>
    <property type="project" value="TreeGrafter"/>
</dbReference>
<keyword evidence="5 9" id="KW-0249">Electron transport</keyword>
<evidence type="ECO:0000256" key="2">
    <source>
        <dbReference type="ARBA" id="ARBA00022448"/>
    </source>
</evidence>
<comment type="caution">
    <text evidence="14">The sequence shown here is derived from an EMBL/GenBank/DDBJ whole genome shotgun (WGS) entry which is preliminary data.</text>
</comment>
<dbReference type="SUPFAM" id="SSF52922">
    <property type="entry name" value="TK C-terminal domain-like"/>
    <property type="match status" value="1"/>
</dbReference>
<sequence length="1210" mass="133555">MKRPLVTIDANEAASYIAHHVNEVIAIYPITPASPMGEWTDAWSMAGKKNIWGTVPDVIELQSEGGAAGAVHGALQTGALSTTFTASQGLLLMMPNLYKIAGELSPAVIHVSARTVASHALSIFGDHSDVMAMRMTGMAMLCSNSVQEAMDMAMISHAATLESRVPFIHFFDGFRTSHEVQKIEQLTLGDMEEMIDYDHVIAHRNRALTPDKPVIRGTAQNPDVFFQARESSNTYYNNCPGIVQKTMDRFAKLTGRSYNLFDYHGPEDAERVIVLMGSGAETVHETVDRMNADGERVGVVKVRLYRPFDVAAFVKALPQSVRSLGVLDRTKEPGSAGDPLYQDVITALQENRVEGYRKFDVEPKVVAGRYGLSSKEFTPAMVRAVYDEIGRDKPKNHFTIGIKDDVTQTSIEWKNGSGNGRSVAKSGTADKKQGKQKLFEGLFYGLGADGTVSANKNSIKIIGENTDYHAQGYFVYDSKKSGAMTVSHLRFGPDPIRSAYLIQEADFIACHQYRFVERMDMLRNARHGATFLINTQYGPDELWENLPDKVQQQIIDKNIRVFAIDGYQVAKDSGMGNRINTVMQVCFFAISDILPQDEAIAAIKDAIKKTYGQKGEAILKSNYAAVDNAVEHMFELDVPGKVTSTRKMLPPIIGENTPEFVDNVISEIIAGNGDDLPVSAFPQDGTFPVGTACYEKRNIAQEIPILEPDICIQCGKCAMVCPHSCIRMKAYDEELLADAPPEFKSMKAKGREWPDNTMVSVQVSPDDCTGCELCVEVCPAKDKKQVGRKAINMDKIEPHLETERKNWDFFASLPEFDRTQLKTATVKGSQFLQPLFEFSGACSGCGETPYVKLVTQLYGDRMLIANATGCSSIYGGNLPTTPYTTNAEGLGPAWSNSLFEDNAEFGLGFRLTVDKQTEQAQRLLREVNGSVPDKLKDALLNADQSDEPGVFEQRKRVAELKSVLQDAGGENAKDKSVRQLYSLADFLVRKSVWAFGGDGWAYDIGYGGLDHVLSSGRDINLLVLDTEVYSNTGGQRSKATPLGSVAKFAAAGKETAKKDLGLLAVSGGSAYVARIAMGANDTQTIRAIMEAEAYPGPSVIIAYSHCIAHGYNMKYGLDQQQKAVDSAYWPLFRFNPALQAEGKNPFMLDSKPPKIAFKDYAYNEMRYLMLSKSHPEAAARFMEQAQKDVNERWRQYEEMKNVYEPKKEEE</sequence>
<evidence type="ECO:0000256" key="12">
    <source>
        <dbReference type="PIRSR" id="PIRSR000159-50"/>
    </source>
</evidence>
<comment type="similarity">
    <text evidence="1 9">Belongs to the pyruvate:ferredoxin/flavodoxin oxidoreductase family.</text>
</comment>
<dbReference type="PROSITE" id="PS51379">
    <property type="entry name" value="4FE4S_FER_2"/>
    <property type="match status" value="2"/>
</dbReference>
<evidence type="ECO:0000313" key="14">
    <source>
        <dbReference type="EMBL" id="MBP3191289.1"/>
    </source>
</evidence>
<organism evidence="14 15">
    <name type="scientific">Natronogracilivirga saccharolytica</name>
    <dbReference type="NCBI Taxonomy" id="2812953"/>
    <lineage>
        <taxon>Bacteria</taxon>
        <taxon>Pseudomonadati</taxon>
        <taxon>Balneolota</taxon>
        <taxon>Balneolia</taxon>
        <taxon>Balneolales</taxon>
        <taxon>Cyclonatronaceae</taxon>
        <taxon>Natronogracilivirga</taxon>
    </lineage>
</organism>
<dbReference type="PROSITE" id="PS00198">
    <property type="entry name" value="4FE4S_FER_1"/>
    <property type="match status" value="1"/>
</dbReference>
<dbReference type="FunFam" id="3.40.50.970:FF:000012">
    <property type="entry name" value="Pyruvate:ferredoxin (Flavodoxin) oxidoreductase"/>
    <property type="match status" value="1"/>
</dbReference>
<dbReference type="SUPFAM" id="SSF53323">
    <property type="entry name" value="Pyruvate-ferredoxin oxidoreductase, PFOR, domain III"/>
    <property type="match status" value="1"/>
</dbReference>
<keyword evidence="2 9" id="KW-0813">Transport</keyword>
<dbReference type="FunFam" id="3.30.70.20:FF:000022">
    <property type="entry name" value="Pyruvate:ferredoxin (Flavodoxin) oxidoreductase"/>
    <property type="match status" value="1"/>
</dbReference>
<dbReference type="Pfam" id="PF01558">
    <property type="entry name" value="POR"/>
    <property type="match status" value="1"/>
</dbReference>
<dbReference type="Gene3D" id="3.40.50.920">
    <property type="match status" value="1"/>
</dbReference>
<feature type="domain" description="4Fe-4S ferredoxin-type" evidence="13">
    <location>
        <begin position="702"/>
        <end position="731"/>
    </location>
</feature>
<dbReference type="RefSeq" id="WP_210509639.1">
    <property type="nucleotide sequence ID" value="NZ_JAFIDN010000001.1"/>
</dbReference>
<dbReference type="PANTHER" id="PTHR32154:SF0">
    <property type="entry name" value="PYRUVATE-FLAVODOXIN OXIDOREDUCTASE-RELATED"/>
    <property type="match status" value="1"/>
</dbReference>
<dbReference type="InterPro" id="IPR037112">
    <property type="entry name" value="Pyrv-flavodox_OxR_EKR_sf"/>
</dbReference>
<feature type="site" description="Important for catalytic activity" evidence="11">
    <location>
        <position position="1031"/>
    </location>
</feature>
<dbReference type="FunFam" id="3.40.920.10:FF:000001">
    <property type="entry name" value="Pyruvate:ferredoxin (Flavodoxin) oxidoreductase"/>
    <property type="match status" value="1"/>
</dbReference>
<evidence type="ECO:0000256" key="3">
    <source>
        <dbReference type="ARBA" id="ARBA00022485"/>
    </source>
</evidence>
<dbReference type="Pfam" id="PF01855">
    <property type="entry name" value="POR_N"/>
    <property type="match status" value="1"/>
</dbReference>
<feature type="binding site" evidence="12">
    <location>
        <position position="1106"/>
    </location>
    <ligand>
        <name>[4Fe-4S] cluster</name>
        <dbReference type="ChEBI" id="CHEBI:49883"/>
        <label>3</label>
    </ligand>
</feature>
<dbReference type="Pfam" id="PF12838">
    <property type="entry name" value="Fer4_7"/>
    <property type="match status" value="1"/>
</dbReference>
<dbReference type="GO" id="GO:0005506">
    <property type="term" value="F:iron ion binding"/>
    <property type="evidence" value="ECO:0007669"/>
    <property type="project" value="InterPro"/>
</dbReference>
<accession>A0A8J7UVL3</accession>
<evidence type="ECO:0000256" key="1">
    <source>
        <dbReference type="ARBA" id="ARBA00009032"/>
    </source>
</evidence>
<feature type="binding site" evidence="10">
    <location>
        <position position="870"/>
    </location>
    <ligand>
        <name>thiamine diphosphate</name>
        <dbReference type="ChEBI" id="CHEBI:58937"/>
    </ligand>
</feature>
<dbReference type="InterPro" id="IPR033412">
    <property type="entry name" value="PFOR_II"/>
</dbReference>
<dbReference type="Gene3D" id="3.30.70.20">
    <property type="match status" value="1"/>
</dbReference>
<feature type="binding site" evidence="12">
    <location>
        <position position="778"/>
    </location>
    <ligand>
        <name>[4Fe-4S] cluster</name>
        <dbReference type="ChEBI" id="CHEBI:49883"/>
        <label>1</label>
    </ligand>
</feature>
<dbReference type="GO" id="GO:0022900">
    <property type="term" value="P:electron transport chain"/>
    <property type="evidence" value="ECO:0007669"/>
    <property type="project" value="InterPro"/>
</dbReference>
<dbReference type="PANTHER" id="PTHR32154">
    <property type="entry name" value="PYRUVATE-FLAVODOXIN OXIDOREDUCTASE-RELATED"/>
    <property type="match status" value="1"/>
</dbReference>
<dbReference type="InterPro" id="IPR011895">
    <property type="entry name" value="Pyrv_flavodox_OxRed"/>
</dbReference>
<dbReference type="FunFam" id="3.40.50.970:FF:000041">
    <property type="entry name" value="Pyruvate:ferredoxin (Flavodoxin) oxidoreductase"/>
    <property type="match status" value="1"/>
</dbReference>
<dbReference type="InterPro" id="IPR019456">
    <property type="entry name" value="Pyrv-flavodox_OxRtase_EKR"/>
</dbReference>
<dbReference type="InterPro" id="IPR029061">
    <property type="entry name" value="THDP-binding"/>
</dbReference>
<evidence type="ECO:0000256" key="7">
    <source>
        <dbReference type="ARBA" id="ARBA00023004"/>
    </source>
</evidence>
<dbReference type="Gene3D" id="4.10.780.10">
    <property type="entry name" value="Pyruvate-flavodoxin oxidoreductase, EKR domain"/>
    <property type="match status" value="1"/>
</dbReference>